<name>A0A5J4W600_9EUKA</name>
<evidence type="ECO:0000259" key="7">
    <source>
        <dbReference type="PROSITE" id="PS50011"/>
    </source>
</evidence>
<dbReference type="InterPro" id="IPR008271">
    <property type="entry name" value="Ser/Thr_kinase_AS"/>
</dbReference>
<dbReference type="Proteomes" id="UP000324800">
    <property type="component" value="Unassembled WGS sequence"/>
</dbReference>
<comment type="caution">
    <text evidence="8">The sequence shown here is derived from an EMBL/GenBank/DDBJ whole genome shotgun (WGS) entry which is preliminary data.</text>
</comment>
<gene>
    <name evidence="8" type="ORF">EZS28_014195</name>
</gene>
<feature type="non-terminal residue" evidence="8">
    <location>
        <position position="871"/>
    </location>
</feature>
<evidence type="ECO:0000256" key="6">
    <source>
        <dbReference type="SAM" id="Coils"/>
    </source>
</evidence>
<dbReference type="GO" id="GO:0004674">
    <property type="term" value="F:protein serine/threonine kinase activity"/>
    <property type="evidence" value="ECO:0007669"/>
    <property type="project" value="UniProtKB-EC"/>
</dbReference>
<proteinExistence type="predicted"/>
<accession>A0A5J4W600</accession>
<evidence type="ECO:0000256" key="4">
    <source>
        <dbReference type="ARBA" id="ARBA00022777"/>
    </source>
</evidence>
<dbReference type="PANTHER" id="PTHR43671:SF13">
    <property type="entry name" value="SERINE_THREONINE-PROTEIN KINASE NEK2"/>
    <property type="match status" value="1"/>
</dbReference>
<evidence type="ECO:0000256" key="1">
    <source>
        <dbReference type="ARBA" id="ARBA00012513"/>
    </source>
</evidence>
<evidence type="ECO:0000256" key="5">
    <source>
        <dbReference type="ARBA" id="ARBA00022840"/>
    </source>
</evidence>
<reference evidence="8 9" key="1">
    <citation type="submission" date="2019-03" db="EMBL/GenBank/DDBJ databases">
        <title>Single cell metagenomics reveals metabolic interactions within the superorganism composed of flagellate Streblomastix strix and complex community of Bacteroidetes bacteria on its surface.</title>
        <authorList>
            <person name="Treitli S.C."/>
            <person name="Kolisko M."/>
            <person name="Husnik F."/>
            <person name="Keeling P."/>
            <person name="Hampl V."/>
        </authorList>
    </citation>
    <scope>NUCLEOTIDE SEQUENCE [LARGE SCALE GENOMIC DNA]</scope>
    <source>
        <strain evidence="8">ST1C</strain>
    </source>
</reference>
<organism evidence="8 9">
    <name type="scientific">Streblomastix strix</name>
    <dbReference type="NCBI Taxonomy" id="222440"/>
    <lineage>
        <taxon>Eukaryota</taxon>
        <taxon>Metamonada</taxon>
        <taxon>Preaxostyla</taxon>
        <taxon>Oxymonadida</taxon>
        <taxon>Streblomastigidae</taxon>
        <taxon>Streblomastix</taxon>
    </lineage>
</organism>
<dbReference type="PROSITE" id="PS00108">
    <property type="entry name" value="PROTEIN_KINASE_ST"/>
    <property type="match status" value="1"/>
</dbReference>
<keyword evidence="2" id="KW-0808">Transferase</keyword>
<evidence type="ECO:0000313" key="8">
    <source>
        <dbReference type="EMBL" id="KAA6390277.1"/>
    </source>
</evidence>
<dbReference type="InterPro" id="IPR050660">
    <property type="entry name" value="NEK_Ser/Thr_kinase"/>
</dbReference>
<dbReference type="InterPro" id="IPR000719">
    <property type="entry name" value="Prot_kinase_dom"/>
</dbReference>
<dbReference type="Gene3D" id="1.10.510.10">
    <property type="entry name" value="Transferase(Phosphotransferase) domain 1"/>
    <property type="match status" value="1"/>
</dbReference>
<dbReference type="AlphaFoldDB" id="A0A5J4W600"/>
<sequence>MGNNLSDQITKYQYENFNIIESLQTGAFGRIYMVELKNTKEQFIMKRLSYISEKEKKMADEEIAMLKLAQSKYTVQLIDCFSFDVDICILQEFCSGGNLRDLIKKMETWTVDDKLNKCYIIFFQVLMSLKHLHSLKIVHRDLKPENIFLDKDGNAKTGDFGLALKMASFSQVYAAGTQCYQPPEALTQNKMAEASDIWALGVIVVEMFTGVHPFQGRTLDETVQNIKNGRFKPIPEYIQGELKEMIIKMMEVDSLKRPTADELLNSNTMQLLSQIENENDEIEKNNLMLQLIWLHLPITTLQQIGEDLMKPLEGTEEKQREILKIQENKCEIIISNIKEKVDNYIRKRIVNSSLIEGILFIFTTRDLTSITRTYSQAFLQIVDPTSDEIKLLIYNKQPYPGLVHLLERTDGKIAGDAIISIFLLLETGSNTTPDTKLHPQFETIQECDGVYKIFALFQKNVNKYSRDRAALCIGFLFRSKQITNQEMKQEIINHLKSLLSDSEEWVKERAKTALKYLAQNEANRSDILTEDELKRIEQDLKQPFEREEEQKESIILNQETDLLLLSLVLEDRNDDELRNRIISSGIVENLLFAITNRDLGSISRSFSSTFFDLISPASDEIKILIYNKNPYPGLIQLLVHANYLVASDAIISIFNILQAGISSAPNADPHPHYESILSCDGIKKIFVLFQKNISKYSRDRAALCIGFLFRSKQITNKEMKQEIINHLKSLLCDSDAWVKERAQIALKYLAQNDINRSEILNDEELKNIEQDLKQQIEGEEEQQKSILHRQEIDLFLLTQILKDQYDDDLRKRIISSGIIESLLFIFEMRDLSSISRMCSYAFFALTAWCSNEINILLSAKKLFPGLIRMLG</sequence>
<dbReference type="PANTHER" id="PTHR43671">
    <property type="entry name" value="SERINE/THREONINE-PROTEIN KINASE NEK"/>
    <property type="match status" value="1"/>
</dbReference>
<dbReference type="EC" id="2.7.11.1" evidence="1"/>
<keyword evidence="4 8" id="KW-0418">Kinase</keyword>
<feature type="coiled-coil region" evidence="6">
    <location>
        <begin position="265"/>
        <end position="292"/>
    </location>
</feature>
<evidence type="ECO:0000313" key="9">
    <source>
        <dbReference type="Proteomes" id="UP000324800"/>
    </source>
</evidence>
<dbReference type="InterPro" id="IPR011989">
    <property type="entry name" value="ARM-like"/>
</dbReference>
<dbReference type="Pfam" id="PF00069">
    <property type="entry name" value="Pkinase"/>
    <property type="match status" value="1"/>
</dbReference>
<dbReference type="SUPFAM" id="SSF48371">
    <property type="entry name" value="ARM repeat"/>
    <property type="match status" value="1"/>
</dbReference>
<protein>
    <recommendedName>
        <fullName evidence="1">non-specific serine/threonine protein kinase</fullName>
        <ecNumber evidence="1">2.7.11.1</ecNumber>
    </recommendedName>
</protein>
<dbReference type="InterPro" id="IPR011009">
    <property type="entry name" value="Kinase-like_dom_sf"/>
</dbReference>
<dbReference type="SUPFAM" id="SSF56112">
    <property type="entry name" value="Protein kinase-like (PK-like)"/>
    <property type="match status" value="1"/>
</dbReference>
<dbReference type="PROSITE" id="PS50011">
    <property type="entry name" value="PROTEIN_KINASE_DOM"/>
    <property type="match status" value="1"/>
</dbReference>
<dbReference type="InterPro" id="IPR016024">
    <property type="entry name" value="ARM-type_fold"/>
</dbReference>
<dbReference type="Gene3D" id="1.25.10.10">
    <property type="entry name" value="Leucine-rich Repeat Variant"/>
    <property type="match status" value="2"/>
</dbReference>
<keyword evidence="5" id="KW-0067">ATP-binding</keyword>
<dbReference type="OrthoDB" id="4062651at2759"/>
<dbReference type="SMART" id="SM00220">
    <property type="entry name" value="S_TKc"/>
    <property type="match status" value="1"/>
</dbReference>
<dbReference type="GO" id="GO:0005524">
    <property type="term" value="F:ATP binding"/>
    <property type="evidence" value="ECO:0007669"/>
    <property type="project" value="UniProtKB-KW"/>
</dbReference>
<feature type="domain" description="Protein kinase" evidence="7">
    <location>
        <begin position="17"/>
        <end position="272"/>
    </location>
</feature>
<keyword evidence="6" id="KW-0175">Coiled coil</keyword>
<evidence type="ECO:0000256" key="3">
    <source>
        <dbReference type="ARBA" id="ARBA00022741"/>
    </source>
</evidence>
<dbReference type="EMBL" id="SNRW01003275">
    <property type="protein sequence ID" value="KAA6390277.1"/>
    <property type="molecule type" value="Genomic_DNA"/>
</dbReference>
<keyword evidence="3" id="KW-0547">Nucleotide-binding</keyword>
<evidence type="ECO:0000256" key="2">
    <source>
        <dbReference type="ARBA" id="ARBA00022679"/>
    </source>
</evidence>